<feature type="region of interest" description="Disordered" evidence="1">
    <location>
        <begin position="1"/>
        <end position="81"/>
    </location>
</feature>
<reference evidence="2 3" key="1">
    <citation type="submission" date="2024-01" db="EMBL/GenBank/DDBJ databases">
        <title>A draft genome for the cacao thread blight pathogen Marasmiellus scandens.</title>
        <authorList>
            <person name="Baruah I.K."/>
            <person name="Leung J."/>
            <person name="Bukari Y."/>
            <person name="Amoako-Attah I."/>
            <person name="Meinhardt L.W."/>
            <person name="Bailey B.A."/>
            <person name="Cohen S.P."/>
        </authorList>
    </citation>
    <scope>NUCLEOTIDE SEQUENCE [LARGE SCALE GENOMIC DNA]</scope>
    <source>
        <strain evidence="2 3">GH-19</strain>
    </source>
</reference>
<dbReference type="Proteomes" id="UP001498398">
    <property type="component" value="Unassembled WGS sequence"/>
</dbReference>
<feature type="compositionally biased region" description="Basic residues" evidence="1">
    <location>
        <begin position="133"/>
        <end position="144"/>
    </location>
</feature>
<evidence type="ECO:0000256" key="1">
    <source>
        <dbReference type="SAM" id="MobiDB-lite"/>
    </source>
</evidence>
<feature type="compositionally biased region" description="Low complexity" evidence="1">
    <location>
        <begin position="71"/>
        <end position="81"/>
    </location>
</feature>
<evidence type="ECO:0000313" key="3">
    <source>
        <dbReference type="Proteomes" id="UP001498398"/>
    </source>
</evidence>
<proteinExistence type="predicted"/>
<feature type="compositionally biased region" description="Polar residues" evidence="1">
    <location>
        <begin position="173"/>
        <end position="184"/>
    </location>
</feature>
<dbReference type="EMBL" id="JBANRG010000030">
    <property type="protein sequence ID" value="KAK7451812.1"/>
    <property type="molecule type" value="Genomic_DNA"/>
</dbReference>
<comment type="caution">
    <text evidence="2">The sequence shown here is derived from an EMBL/GenBank/DDBJ whole genome shotgun (WGS) entry which is preliminary data.</text>
</comment>
<organism evidence="2 3">
    <name type="scientific">Marasmiellus scandens</name>
    <dbReference type="NCBI Taxonomy" id="2682957"/>
    <lineage>
        <taxon>Eukaryota</taxon>
        <taxon>Fungi</taxon>
        <taxon>Dikarya</taxon>
        <taxon>Basidiomycota</taxon>
        <taxon>Agaricomycotina</taxon>
        <taxon>Agaricomycetes</taxon>
        <taxon>Agaricomycetidae</taxon>
        <taxon>Agaricales</taxon>
        <taxon>Marasmiineae</taxon>
        <taxon>Omphalotaceae</taxon>
        <taxon>Marasmiellus</taxon>
    </lineage>
</organism>
<feature type="compositionally biased region" description="Low complexity" evidence="1">
    <location>
        <begin position="19"/>
        <end position="31"/>
    </location>
</feature>
<evidence type="ECO:0000313" key="2">
    <source>
        <dbReference type="EMBL" id="KAK7451812.1"/>
    </source>
</evidence>
<accession>A0ABR1J675</accession>
<protein>
    <recommendedName>
        <fullName evidence="4">Prolyl 4-hydroxylase alpha subunit Fe(2+) 2OG dioxygenase domain-containing protein</fullName>
    </recommendedName>
</protein>
<sequence length="527" mass="58081">MLAKADNPELDDCIDHLQLGPPLSSNTSSPLSSPPDSPQHSISQLPPSILAISSQESSPLSSPLSSPPISPQLSSSELPLSTSAGLSTSTGIYIPPSTGIAIPDIAPAMSASLSTGNPIPEPANQSKLPSTPRKTRRSRKKKTSSKPPTPSPQKKRTAAAHGRRQKKRKLSGQHGNNAARTNTVSRLIREGHPIIIDWDCLPAISMSSGYLGRDWVEGPRKVWALDELVGPTSKFQFHLIRWNGRTSLPIVDRNGKIFVVLVARPPNDETWESVHKDAAQLLEKLGPRVTPQHCDELSRRGVWIYISVGYSFGGGQKFPKLFNQLPKNQLVLDELLSSTCFQRISGHVSSAFAAWAPKLHQLYTSTLQQYATEDPSFRPNFPRTAFAAATFNFDNQTETVEHLDYFNYIFGWCGVTALGSFDYTKGGHMILWDLGLVIEFPPGCSILLPSSYIRHSNTAISPGEKRYSFTEYTAGGLFRYNDDGMRTRASMSPYERQQREKQAKDRVHEGVELYSTLDELVASLSLD</sequence>
<feature type="compositionally biased region" description="Polar residues" evidence="1">
    <location>
        <begin position="112"/>
        <end position="128"/>
    </location>
</feature>
<gene>
    <name evidence="2" type="ORF">VKT23_012491</name>
</gene>
<feature type="compositionally biased region" description="Basic residues" evidence="1">
    <location>
        <begin position="153"/>
        <end position="171"/>
    </location>
</feature>
<dbReference type="Gene3D" id="3.60.130.30">
    <property type="match status" value="1"/>
</dbReference>
<keyword evidence="3" id="KW-1185">Reference proteome</keyword>
<feature type="compositionally biased region" description="Low complexity" evidence="1">
    <location>
        <begin position="52"/>
        <end position="64"/>
    </location>
</feature>
<name>A0ABR1J675_9AGAR</name>
<evidence type="ECO:0008006" key="4">
    <source>
        <dbReference type="Google" id="ProtNLM"/>
    </source>
</evidence>
<feature type="region of interest" description="Disordered" evidence="1">
    <location>
        <begin position="112"/>
        <end position="184"/>
    </location>
</feature>